<evidence type="ECO:0000313" key="1">
    <source>
        <dbReference type="EMBL" id="PAD20766.1"/>
    </source>
</evidence>
<dbReference type="AlphaFoldDB" id="A0A268A9G9"/>
<dbReference type="EMBL" id="NPBV01000021">
    <property type="protein sequence ID" value="PAD20766.1"/>
    <property type="molecule type" value="Genomic_DNA"/>
</dbReference>
<gene>
    <name evidence="1" type="ORF">CHH64_12750</name>
</gene>
<dbReference type="Proteomes" id="UP000216013">
    <property type="component" value="Unassembled WGS sequence"/>
</dbReference>
<reference evidence="1 2" key="1">
    <citation type="submission" date="2017-07" db="EMBL/GenBank/DDBJ databases">
        <title>Isolation and whole genome analysis of endospore-forming bacteria from heroin.</title>
        <authorList>
            <person name="Kalinowski J."/>
            <person name="Ahrens B."/>
            <person name="Al-Dilaimi A."/>
            <person name="Winkler A."/>
            <person name="Wibberg D."/>
            <person name="Schleenbecker U."/>
            <person name="Ruckert C."/>
            <person name="Wolfel R."/>
            <person name="Grass G."/>
        </authorList>
    </citation>
    <scope>NUCLEOTIDE SEQUENCE [LARGE SCALE GENOMIC DNA]</scope>
    <source>
        <strain evidence="1 2">7528</strain>
    </source>
</reference>
<evidence type="ECO:0008006" key="3">
    <source>
        <dbReference type="Google" id="ProtNLM"/>
    </source>
</evidence>
<comment type="caution">
    <text evidence="1">The sequence shown here is derived from an EMBL/GenBank/DDBJ whole genome shotgun (WGS) entry which is preliminary data.</text>
</comment>
<accession>A0A268A9G9</accession>
<evidence type="ECO:0000313" key="2">
    <source>
        <dbReference type="Proteomes" id="UP000216013"/>
    </source>
</evidence>
<dbReference type="RefSeq" id="WP_095261265.1">
    <property type="nucleotide sequence ID" value="NZ_NPBV01000021.1"/>
</dbReference>
<protein>
    <recommendedName>
        <fullName evidence="3">Immunity protein 30 domain-containing protein</fullName>
    </recommendedName>
</protein>
<name>A0A268A9G9_9BACI</name>
<sequence>MSNNFKELILKDKFDEAKNFARNLSLEKLDGELTEIAFDQPSMSIYTFIMGLIIEEEKVELHEIAFDMLVNPLCHIEGAYYAALYHARRCIELADQQELAEYLSYLLFLHDVPDKVVNEDEALATANRIIELDSDNEVAKEFLAEN</sequence>
<proteinExistence type="predicted"/>
<organism evidence="1 2">
    <name type="scientific">Terribacillus saccharophilus</name>
    <dbReference type="NCBI Taxonomy" id="361277"/>
    <lineage>
        <taxon>Bacteria</taxon>
        <taxon>Bacillati</taxon>
        <taxon>Bacillota</taxon>
        <taxon>Bacilli</taxon>
        <taxon>Bacillales</taxon>
        <taxon>Bacillaceae</taxon>
        <taxon>Terribacillus</taxon>
    </lineage>
</organism>